<reference evidence="3" key="1">
    <citation type="submission" date="2021-02" db="EMBL/GenBank/DDBJ databases">
        <authorList>
            <person name="Nowell W R."/>
        </authorList>
    </citation>
    <scope>NUCLEOTIDE SEQUENCE</scope>
</reference>
<evidence type="ECO:0000313" key="4">
    <source>
        <dbReference type="Proteomes" id="UP000682733"/>
    </source>
</evidence>
<sequence length="166" mass="18900">MDVKPESMLQFLLQVGTFGIFLGHGVLALGGPDKQKSWLNYLYTAGFNYQMAKILLPLVGALDICCSFIILLKPHPLVTTYCAVWGFATALMRPLSGESPWQFVERAGNWICPLALLYTQTHKTHIHSDDTQWFYYLQIAAILTIILFFTCVILRILKIFPRTKEE</sequence>
<accession>A0A8S2HW16</accession>
<proteinExistence type="predicted"/>
<organism evidence="3 4">
    <name type="scientific">Didymodactylos carnosus</name>
    <dbReference type="NCBI Taxonomy" id="1234261"/>
    <lineage>
        <taxon>Eukaryota</taxon>
        <taxon>Metazoa</taxon>
        <taxon>Spiralia</taxon>
        <taxon>Gnathifera</taxon>
        <taxon>Rotifera</taxon>
        <taxon>Eurotatoria</taxon>
        <taxon>Bdelloidea</taxon>
        <taxon>Philodinida</taxon>
        <taxon>Philodinidae</taxon>
        <taxon>Didymodactylos</taxon>
    </lineage>
</organism>
<gene>
    <name evidence="2" type="ORF">OVA965_LOCUS10121</name>
    <name evidence="3" type="ORF">TMI583_LOCUS10117</name>
</gene>
<protein>
    <submittedName>
        <fullName evidence="3">Uncharacterized protein</fullName>
    </submittedName>
</protein>
<evidence type="ECO:0000256" key="1">
    <source>
        <dbReference type="SAM" id="Phobius"/>
    </source>
</evidence>
<dbReference type="Proteomes" id="UP000677228">
    <property type="component" value="Unassembled WGS sequence"/>
</dbReference>
<keyword evidence="1" id="KW-1133">Transmembrane helix</keyword>
<keyword evidence="1" id="KW-0472">Membrane</keyword>
<evidence type="ECO:0000313" key="2">
    <source>
        <dbReference type="EMBL" id="CAF0911005.1"/>
    </source>
</evidence>
<comment type="caution">
    <text evidence="3">The sequence shown here is derived from an EMBL/GenBank/DDBJ whole genome shotgun (WGS) entry which is preliminary data.</text>
</comment>
<feature type="transmembrane region" description="Helical" evidence="1">
    <location>
        <begin position="54"/>
        <end position="71"/>
    </location>
</feature>
<dbReference type="EMBL" id="CAJNOK010003696">
    <property type="protein sequence ID" value="CAF0911005.1"/>
    <property type="molecule type" value="Genomic_DNA"/>
</dbReference>
<dbReference type="EMBL" id="CAJOBA010003697">
    <property type="protein sequence ID" value="CAF3690095.1"/>
    <property type="molecule type" value="Genomic_DNA"/>
</dbReference>
<evidence type="ECO:0000313" key="3">
    <source>
        <dbReference type="EMBL" id="CAF3690095.1"/>
    </source>
</evidence>
<feature type="transmembrane region" description="Helical" evidence="1">
    <location>
        <begin position="133"/>
        <end position="157"/>
    </location>
</feature>
<dbReference type="AlphaFoldDB" id="A0A8S2HW16"/>
<name>A0A8S2HW16_9BILA</name>
<dbReference type="Proteomes" id="UP000682733">
    <property type="component" value="Unassembled WGS sequence"/>
</dbReference>
<keyword evidence="1" id="KW-0812">Transmembrane</keyword>